<evidence type="ECO:0000313" key="2">
    <source>
        <dbReference type="Proteomes" id="UP000008281"/>
    </source>
</evidence>
<dbReference type="AlphaFoldDB" id="E3N752"/>
<dbReference type="InParanoid" id="E3N752"/>
<name>E3N752_CAERE</name>
<dbReference type="Proteomes" id="UP000008281">
    <property type="component" value="Unassembled WGS sequence"/>
</dbReference>
<gene>
    <name evidence="1" type="ORF">CRE_11383</name>
</gene>
<dbReference type="OrthoDB" id="5823675at2759"/>
<accession>E3N752</accession>
<organism evidence="2">
    <name type="scientific">Caenorhabditis remanei</name>
    <name type="common">Caenorhabditis vulgaris</name>
    <dbReference type="NCBI Taxonomy" id="31234"/>
    <lineage>
        <taxon>Eukaryota</taxon>
        <taxon>Metazoa</taxon>
        <taxon>Ecdysozoa</taxon>
        <taxon>Nematoda</taxon>
        <taxon>Chromadorea</taxon>
        <taxon>Rhabditida</taxon>
        <taxon>Rhabditina</taxon>
        <taxon>Rhabditomorpha</taxon>
        <taxon>Rhabditoidea</taxon>
        <taxon>Rhabditidae</taxon>
        <taxon>Peloderinae</taxon>
        <taxon>Caenorhabditis</taxon>
    </lineage>
</organism>
<protein>
    <submittedName>
        <fullName evidence="1">Uncharacterized protein</fullName>
    </submittedName>
</protein>
<sequence>MAMNLGMNDTVSAQLFKDYTIMYNYFLYMFGRNSGQTTDMLPVCKRLDTHHKIVEREHWSKIPYFVEKDNGQLVTIDGVWL</sequence>
<proteinExistence type="predicted"/>
<dbReference type="STRING" id="31234.E3N752"/>
<evidence type="ECO:0000313" key="1">
    <source>
        <dbReference type="EMBL" id="EFO88387.1"/>
    </source>
</evidence>
<dbReference type="EMBL" id="DS268545">
    <property type="protein sequence ID" value="EFO88387.1"/>
    <property type="molecule type" value="Genomic_DNA"/>
</dbReference>
<keyword evidence="2" id="KW-1185">Reference proteome</keyword>
<reference evidence="1" key="1">
    <citation type="submission" date="2007-07" db="EMBL/GenBank/DDBJ databases">
        <title>PCAP assembly of the Caenorhabditis remanei genome.</title>
        <authorList>
            <consortium name="The Caenorhabditis remanei Sequencing Consortium"/>
            <person name="Wilson R.K."/>
        </authorList>
    </citation>
    <scope>NUCLEOTIDE SEQUENCE [LARGE SCALE GENOMIC DNA]</scope>
    <source>
        <strain evidence="1">PB4641</strain>
    </source>
</reference>
<dbReference type="HOGENOM" id="CLU_2576114_0_0_1"/>